<keyword evidence="2" id="KW-0238">DNA-binding</keyword>
<proteinExistence type="predicted"/>
<feature type="domain" description="HTH hxlR-type" evidence="4">
    <location>
        <begin position="12"/>
        <end position="110"/>
    </location>
</feature>
<dbReference type="EMBL" id="FWFQ01000014">
    <property type="protein sequence ID" value="SLN43874.1"/>
    <property type="molecule type" value="Genomic_DNA"/>
</dbReference>
<keyword evidence="1" id="KW-0805">Transcription regulation</keyword>
<dbReference type="InterPro" id="IPR036388">
    <property type="entry name" value="WH-like_DNA-bd_sf"/>
</dbReference>
<sequence>MTTIRQHPNPPCATRDILRRITDGWSLLVLIELSKEKKRFNQLRDSVSGISQRMLAVTLRHLERDGLVSRTVLPSSPPHVEYALTALGQSLVPSLKPLQVWAENRQPDIHAARDRYDRTRLTA</sequence>
<evidence type="ECO:0000259" key="4">
    <source>
        <dbReference type="PROSITE" id="PS51118"/>
    </source>
</evidence>
<dbReference type="PANTHER" id="PTHR33204:SF39">
    <property type="entry name" value="TRANSCRIPTIONAL REGULATORY PROTEIN"/>
    <property type="match status" value="1"/>
</dbReference>
<dbReference type="OrthoDB" id="9800350at2"/>
<dbReference type="Proteomes" id="UP000193409">
    <property type="component" value="Unassembled WGS sequence"/>
</dbReference>
<dbReference type="GO" id="GO:0003677">
    <property type="term" value="F:DNA binding"/>
    <property type="evidence" value="ECO:0007669"/>
    <property type="project" value="UniProtKB-KW"/>
</dbReference>
<evidence type="ECO:0000256" key="3">
    <source>
        <dbReference type="ARBA" id="ARBA00023163"/>
    </source>
</evidence>
<dbReference type="InterPro" id="IPR002577">
    <property type="entry name" value="HTH_HxlR"/>
</dbReference>
<organism evidence="5 6">
    <name type="scientific">Pseudoruegeria aquimaris</name>
    <dbReference type="NCBI Taxonomy" id="393663"/>
    <lineage>
        <taxon>Bacteria</taxon>
        <taxon>Pseudomonadati</taxon>
        <taxon>Pseudomonadota</taxon>
        <taxon>Alphaproteobacteria</taxon>
        <taxon>Rhodobacterales</taxon>
        <taxon>Roseobacteraceae</taxon>
        <taxon>Pseudoruegeria</taxon>
    </lineage>
</organism>
<accession>A0A1Y5SMQ2</accession>
<evidence type="ECO:0000256" key="2">
    <source>
        <dbReference type="ARBA" id="ARBA00023125"/>
    </source>
</evidence>
<keyword evidence="3" id="KW-0804">Transcription</keyword>
<keyword evidence="6" id="KW-1185">Reference proteome</keyword>
<dbReference type="PROSITE" id="PS51118">
    <property type="entry name" value="HTH_HXLR"/>
    <property type="match status" value="1"/>
</dbReference>
<dbReference type="Pfam" id="PF01638">
    <property type="entry name" value="HxlR"/>
    <property type="match status" value="1"/>
</dbReference>
<dbReference type="InterPro" id="IPR036390">
    <property type="entry name" value="WH_DNA-bd_sf"/>
</dbReference>
<dbReference type="PANTHER" id="PTHR33204">
    <property type="entry name" value="TRANSCRIPTIONAL REGULATOR, MARR FAMILY"/>
    <property type="match status" value="1"/>
</dbReference>
<dbReference type="SUPFAM" id="SSF46785">
    <property type="entry name" value="Winged helix' DNA-binding domain"/>
    <property type="match status" value="1"/>
</dbReference>
<reference evidence="5 6" key="1">
    <citation type="submission" date="2017-03" db="EMBL/GenBank/DDBJ databases">
        <authorList>
            <person name="Afonso C.L."/>
            <person name="Miller P.J."/>
            <person name="Scott M.A."/>
            <person name="Spackman E."/>
            <person name="Goraichik I."/>
            <person name="Dimitrov K.M."/>
            <person name="Suarez D.L."/>
            <person name="Swayne D.E."/>
        </authorList>
    </citation>
    <scope>NUCLEOTIDE SEQUENCE [LARGE SCALE GENOMIC DNA]</scope>
    <source>
        <strain evidence="5 6">CECT 7680</strain>
    </source>
</reference>
<dbReference type="AlphaFoldDB" id="A0A1Y5SMQ2"/>
<gene>
    <name evidence="5" type="primary">yybR_2</name>
    <name evidence="5" type="ORF">PSA7680_02224</name>
</gene>
<dbReference type="Gene3D" id="1.10.10.10">
    <property type="entry name" value="Winged helix-like DNA-binding domain superfamily/Winged helix DNA-binding domain"/>
    <property type="match status" value="1"/>
</dbReference>
<dbReference type="RefSeq" id="WP_085868769.1">
    <property type="nucleotide sequence ID" value="NZ_FWFQ01000014.1"/>
</dbReference>
<protein>
    <submittedName>
        <fullName evidence="5">Putative HTH-type transcriptional regulator YybR</fullName>
    </submittedName>
</protein>
<evidence type="ECO:0000256" key="1">
    <source>
        <dbReference type="ARBA" id="ARBA00023015"/>
    </source>
</evidence>
<name>A0A1Y5SMQ2_9RHOB</name>
<evidence type="ECO:0000313" key="6">
    <source>
        <dbReference type="Proteomes" id="UP000193409"/>
    </source>
</evidence>
<evidence type="ECO:0000313" key="5">
    <source>
        <dbReference type="EMBL" id="SLN43874.1"/>
    </source>
</evidence>